<dbReference type="SUPFAM" id="SSF52972">
    <property type="entry name" value="ITPase-like"/>
    <property type="match status" value="1"/>
</dbReference>
<evidence type="ECO:0000256" key="5">
    <source>
        <dbReference type="ARBA" id="ARBA00022741"/>
    </source>
</evidence>
<dbReference type="GO" id="GO:0036222">
    <property type="term" value="F:XTP diphosphatase activity"/>
    <property type="evidence" value="ECO:0007669"/>
    <property type="project" value="UniProtKB-ARBA"/>
</dbReference>
<evidence type="ECO:0000256" key="15">
    <source>
        <dbReference type="ARBA" id="ARBA00083186"/>
    </source>
</evidence>
<sequence length="201" mass="21652">MILVLATQNQDKAKEIAAILEGEIDITLKTLADFPELTLPPETGTSYRDNAIEKALFVAMETGHVALGDDSGLEVEALQGAPGLYSARFAGEHVSYQENRDKLIGLLKGLPAQKRGARFISTLAIVTPKGQVDVVTGTCEGQIPEVESGGTGFGYDPVFYYPPLNCTFSDLSNEEKNQHSQRGRAVHAAIPILRGLILQNV</sequence>
<keyword evidence="8" id="KW-0546">Nucleotide metabolism</keyword>
<evidence type="ECO:0000256" key="13">
    <source>
        <dbReference type="ARBA" id="ARBA00075987"/>
    </source>
</evidence>
<dbReference type="Gene3D" id="3.90.950.10">
    <property type="match status" value="1"/>
</dbReference>
<evidence type="ECO:0000256" key="4">
    <source>
        <dbReference type="ARBA" id="ARBA00022723"/>
    </source>
</evidence>
<dbReference type="EC" id="3.6.1.66" evidence="11"/>
<keyword evidence="4" id="KW-0479">Metal-binding</keyword>
<dbReference type="InterPro" id="IPR020922">
    <property type="entry name" value="dITP/XTP_pyrophosphatase"/>
</dbReference>
<dbReference type="AlphaFoldDB" id="A0A3B1CYB5"/>
<protein>
    <recommendedName>
        <fullName evidence="12">dITP/XTP pyrophosphatase</fullName>
        <ecNumber evidence="11">3.6.1.66</ecNumber>
    </recommendedName>
    <alternativeName>
        <fullName evidence="13">Non-canonical purine NTP pyrophosphatase</fullName>
    </alternativeName>
    <alternativeName>
        <fullName evidence="14">Non-standard purine NTP pyrophosphatase</fullName>
    </alternativeName>
    <alternativeName>
        <fullName evidence="16">Nucleoside-triphosphate diphosphatase</fullName>
    </alternativeName>
    <alternativeName>
        <fullName evidence="15">Nucleoside-triphosphate pyrophosphatase</fullName>
    </alternativeName>
</protein>
<dbReference type="GO" id="GO:0009146">
    <property type="term" value="P:purine nucleoside triphosphate catabolic process"/>
    <property type="evidence" value="ECO:0007669"/>
    <property type="project" value="UniProtKB-ARBA"/>
</dbReference>
<evidence type="ECO:0000256" key="12">
    <source>
        <dbReference type="ARBA" id="ARBA00071289"/>
    </source>
</evidence>
<dbReference type="Pfam" id="PF01725">
    <property type="entry name" value="Ham1p_like"/>
    <property type="match status" value="1"/>
</dbReference>
<dbReference type="GO" id="GO:0017111">
    <property type="term" value="F:ribonucleoside triphosphate phosphatase activity"/>
    <property type="evidence" value="ECO:0007669"/>
    <property type="project" value="InterPro"/>
</dbReference>
<evidence type="ECO:0000256" key="14">
    <source>
        <dbReference type="ARBA" id="ARBA00078805"/>
    </source>
</evidence>
<dbReference type="GO" id="GO:0036220">
    <property type="term" value="F:ITP diphosphatase activity"/>
    <property type="evidence" value="ECO:0007669"/>
    <property type="project" value="UniProtKB-EC"/>
</dbReference>
<dbReference type="InterPro" id="IPR002637">
    <property type="entry name" value="RdgB/HAM1"/>
</dbReference>
<dbReference type="PANTHER" id="PTHR11067">
    <property type="entry name" value="INOSINE TRIPHOSPHATE PYROPHOSPHATASE/HAM1 PROTEIN"/>
    <property type="match status" value="1"/>
</dbReference>
<evidence type="ECO:0000256" key="8">
    <source>
        <dbReference type="ARBA" id="ARBA00023080"/>
    </source>
</evidence>
<dbReference type="InterPro" id="IPR029001">
    <property type="entry name" value="ITPase-like_fam"/>
</dbReference>
<keyword evidence="7" id="KW-0460">Magnesium</keyword>
<evidence type="ECO:0000256" key="9">
    <source>
        <dbReference type="ARBA" id="ARBA00051875"/>
    </source>
</evidence>
<evidence type="ECO:0000256" key="2">
    <source>
        <dbReference type="ARBA" id="ARBA00008023"/>
    </source>
</evidence>
<name>A0A3B1CYB5_9ZZZZ</name>
<dbReference type="HAMAP" id="MF_01405">
    <property type="entry name" value="Non_canon_purine_NTPase"/>
    <property type="match status" value="1"/>
</dbReference>
<evidence type="ECO:0000256" key="7">
    <source>
        <dbReference type="ARBA" id="ARBA00022842"/>
    </source>
</evidence>
<dbReference type="PANTHER" id="PTHR11067:SF9">
    <property type="entry name" value="INOSINE TRIPHOSPHATE PYROPHOSPHATASE"/>
    <property type="match status" value="1"/>
</dbReference>
<dbReference type="NCBIfam" id="TIGR00042">
    <property type="entry name" value="RdgB/HAM1 family non-canonical purine NTP pyrophosphatase"/>
    <property type="match status" value="1"/>
</dbReference>
<organism evidence="17">
    <name type="scientific">hydrothermal vent metagenome</name>
    <dbReference type="NCBI Taxonomy" id="652676"/>
    <lineage>
        <taxon>unclassified sequences</taxon>
        <taxon>metagenomes</taxon>
        <taxon>ecological metagenomes</taxon>
    </lineage>
</organism>
<dbReference type="GO" id="GO:0009117">
    <property type="term" value="P:nucleotide metabolic process"/>
    <property type="evidence" value="ECO:0007669"/>
    <property type="project" value="UniProtKB-KW"/>
</dbReference>
<evidence type="ECO:0000313" key="17">
    <source>
        <dbReference type="EMBL" id="VAX31541.1"/>
    </source>
</evidence>
<keyword evidence="5" id="KW-0547">Nucleotide-binding</keyword>
<evidence type="ECO:0000256" key="1">
    <source>
        <dbReference type="ARBA" id="ARBA00001946"/>
    </source>
</evidence>
<dbReference type="CDD" id="cd00515">
    <property type="entry name" value="HAM1"/>
    <property type="match status" value="1"/>
</dbReference>
<gene>
    <name evidence="17" type="ORF">MNBD_NITROSPIRAE01-1010</name>
</gene>
<accession>A0A3B1CYB5</accession>
<dbReference type="GO" id="GO:0035870">
    <property type="term" value="F:dITP diphosphatase activity"/>
    <property type="evidence" value="ECO:0007669"/>
    <property type="project" value="RHEA"/>
</dbReference>
<evidence type="ECO:0000256" key="3">
    <source>
        <dbReference type="ARBA" id="ARBA00011738"/>
    </source>
</evidence>
<dbReference type="FunFam" id="3.90.950.10:FF:000001">
    <property type="entry name" value="dITP/XTP pyrophosphatase"/>
    <property type="match status" value="1"/>
</dbReference>
<reference evidence="17" key="1">
    <citation type="submission" date="2018-06" db="EMBL/GenBank/DDBJ databases">
        <authorList>
            <person name="Zhirakovskaya E."/>
        </authorList>
    </citation>
    <scope>NUCLEOTIDE SEQUENCE</scope>
</reference>
<comment type="catalytic activity">
    <reaction evidence="10">
        <text>XTP + H2O = XMP + diphosphate + H(+)</text>
        <dbReference type="Rhea" id="RHEA:28610"/>
        <dbReference type="ChEBI" id="CHEBI:15377"/>
        <dbReference type="ChEBI" id="CHEBI:15378"/>
        <dbReference type="ChEBI" id="CHEBI:33019"/>
        <dbReference type="ChEBI" id="CHEBI:57464"/>
        <dbReference type="ChEBI" id="CHEBI:61314"/>
        <dbReference type="EC" id="3.6.1.66"/>
    </reaction>
</comment>
<dbReference type="GO" id="GO:0000166">
    <property type="term" value="F:nucleotide binding"/>
    <property type="evidence" value="ECO:0007669"/>
    <property type="project" value="UniProtKB-KW"/>
</dbReference>
<evidence type="ECO:0000256" key="16">
    <source>
        <dbReference type="ARBA" id="ARBA00083635"/>
    </source>
</evidence>
<evidence type="ECO:0000256" key="6">
    <source>
        <dbReference type="ARBA" id="ARBA00022801"/>
    </source>
</evidence>
<dbReference type="EMBL" id="UOGF01000076">
    <property type="protein sequence ID" value="VAX31541.1"/>
    <property type="molecule type" value="Genomic_DNA"/>
</dbReference>
<comment type="subunit">
    <text evidence="3">Homodimer.</text>
</comment>
<comment type="similarity">
    <text evidence="2">Belongs to the HAM1 NTPase family.</text>
</comment>
<keyword evidence="6 17" id="KW-0378">Hydrolase</keyword>
<evidence type="ECO:0000256" key="10">
    <source>
        <dbReference type="ARBA" id="ARBA00052017"/>
    </source>
</evidence>
<comment type="catalytic activity">
    <reaction evidence="9">
        <text>dITP + H2O = dIMP + diphosphate + H(+)</text>
        <dbReference type="Rhea" id="RHEA:28342"/>
        <dbReference type="ChEBI" id="CHEBI:15377"/>
        <dbReference type="ChEBI" id="CHEBI:15378"/>
        <dbReference type="ChEBI" id="CHEBI:33019"/>
        <dbReference type="ChEBI" id="CHEBI:61194"/>
        <dbReference type="ChEBI" id="CHEBI:61382"/>
        <dbReference type="EC" id="3.6.1.66"/>
    </reaction>
</comment>
<comment type="cofactor">
    <cofactor evidence="1">
        <name>Mg(2+)</name>
        <dbReference type="ChEBI" id="CHEBI:18420"/>
    </cofactor>
</comment>
<dbReference type="GO" id="GO:0005829">
    <property type="term" value="C:cytosol"/>
    <property type="evidence" value="ECO:0007669"/>
    <property type="project" value="TreeGrafter"/>
</dbReference>
<proteinExistence type="inferred from homology"/>
<dbReference type="GO" id="GO:0046872">
    <property type="term" value="F:metal ion binding"/>
    <property type="evidence" value="ECO:0007669"/>
    <property type="project" value="UniProtKB-KW"/>
</dbReference>
<evidence type="ECO:0000256" key="11">
    <source>
        <dbReference type="ARBA" id="ARBA00066468"/>
    </source>
</evidence>